<dbReference type="Proteomes" id="UP001233271">
    <property type="component" value="Chromosome 3"/>
</dbReference>
<evidence type="ECO:0000256" key="1">
    <source>
        <dbReference type="SAM" id="MobiDB-lite"/>
    </source>
</evidence>
<feature type="region of interest" description="Disordered" evidence="1">
    <location>
        <begin position="18"/>
        <end position="58"/>
    </location>
</feature>
<organism evidence="2 3">
    <name type="scientific">Cutaneotrichosporon cavernicola</name>
    <dbReference type="NCBI Taxonomy" id="279322"/>
    <lineage>
        <taxon>Eukaryota</taxon>
        <taxon>Fungi</taxon>
        <taxon>Dikarya</taxon>
        <taxon>Basidiomycota</taxon>
        <taxon>Agaricomycotina</taxon>
        <taxon>Tremellomycetes</taxon>
        <taxon>Trichosporonales</taxon>
        <taxon>Trichosporonaceae</taxon>
        <taxon>Cutaneotrichosporon</taxon>
    </lineage>
</organism>
<protein>
    <submittedName>
        <fullName evidence="2">Uncharacterized protein</fullName>
    </submittedName>
</protein>
<keyword evidence="3" id="KW-1185">Reference proteome</keyword>
<dbReference type="AlphaFoldDB" id="A0AA48L290"/>
<feature type="compositionally biased region" description="Pro residues" evidence="1">
    <location>
        <begin position="39"/>
        <end position="52"/>
    </location>
</feature>
<dbReference type="GeneID" id="85494132"/>
<dbReference type="EMBL" id="AP028214">
    <property type="protein sequence ID" value="BEI90262.1"/>
    <property type="molecule type" value="Genomic_DNA"/>
</dbReference>
<gene>
    <name evidence="2" type="ORF">CcaverHIS019_0303320</name>
</gene>
<sequence>MAAVGRAARATRVIVPAARALSTPPPPPLPSHPFHNFSPTPPTFSHPNPPNGERPDAPVHDAEWEIRVGRGMLHLRETLPRLFDPSLGSDDLFPREVFSPHVVLKLPSPFPIRIPGLTAYRMAFATGRSGLHALHTDLATTLQRMTFSPPQAPHSLADGFKDTPAVRHRQIRVMLSLHGIPRLPPHHCAEWTTSNLYTFNPYSGLIASHEVEAIRPLPGEGVGEWVKHRLLGWTRQAEPAGPVGFSVKIEDVRR</sequence>
<accession>A0AA48L290</accession>
<dbReference type="KEGG" id="ccac:CcaHIS019_0303320"/>
<evidence type="ECO:0000313" key="3">
    <source>
        <dbReference type="Proteomes" id="UP001233271"/>
    </source>
</evidence>
<dbReference type="RefSeq" id="XP_060455527.1">
    <property type="nucleotide sequence ID" value="XM_060598765.1"/>
</dbReference>
<reference evidence="2" key="1">
    <citation type="journal article" date="2023" name="BMC Genomics">
        <title>Chromosome-level genome assemblies of Cutaneotrichosporon spp. (Trichosporonales, Basidiomycota) reveal imbalanced evolution between nucleotide sequences and chromosome synteny.</title>
        <authorList>
            <person name="Kobayashi Y."/>
            <person name="Kayamori A."/>
            <person name="Aoki K."/>
            <person name="Shiwa Y."/>
            <person name="Matsutani M."/>
            <person name="Fujita N."/>
            <person name="Sugita T."/>
            <person name="Iwasaki W."/>
            <person name="Tanaka N."/>
            <person name="Takashima M."/>
        </authorList>
    </citation>
    <scope>NUCLEOTIDE SEQUENCE</scope>
    <source>
        <strain evidence="2">HIS019</strain>
    </source>
</reference>
<name>A0AA48L290_9TREE</name>
<proteinExistence type="predicted"/>
<evidence type="ECO:0000313" key="2">
    <source>
        <dbReference type="EMBL" id="BEI90262.1"/>
    </source>
</evidence>